<feature type="domain" description="RING-type" evidence="9">
    <location>
        <begin position="101"/>
        <end position="287"/>
    </location>
</feature>
<dbReference type="GO" id="GO:0016740">
    <property type="term" value="F:transferase activity"/>
    <property type="evidence" value="ECO:0007669"/>
    <property type="project" value="UniProtKB-KW"/>
</dbReference>
<evidence type="ECO:0000313" key="11">
    <source>
        <dbReference type="Proteomes" id="UP000187209"/>
    </source>
</evidence>
<dbReference type="InterPro" id="IPR044066">
    <property type="entry name" value="TRIAD_supradom"/>
</dbReference>
<dbReference type="Pfam" id="PF13445">
    <property type="entry name" value="zf-RING_UBOX"/>
    <property type="match status" value="1"/>
</dbReference>
<dbReference type="PROSITE" id="PS50089">
    <property type="entry name" value="ZF_RING_2"/>
    <property type="match status" value="1"/>
</dbReference>
<dbReference type="InterPro" id="IPR017907">
    <property type="entry name" value="Znf_RING_CS"/>
</dbReference>
<protein>
    <recommendedName>
        <fullName evidence="12">RING-type domain-containing protein</fullName>
    </recommendedName>
</protein>
<evidence type="ECO:0000256" key="1">
    <source>
        <dbReference type="ARBA" id="ARBA00022679"/>
    </source>
</evidence>
<evidence type="ECO:0000256" key="4">
    <source>
        <dbReference type="ARBA" id="ARBA00022771"/>
    </source>
</evidence>
<feature type="domain" description="RING-type" evidence="8">
    <location>
        <begin position="105"/>
        <end position="156"/>
    </location>
</feature>
<dbReference type="InterPro" id="IPR027370">
    <property type="entry name" value="Znf-RING_euk"/>
</dbReference>
<accession>A0A1R2AM27</accession>
<dbReference type="InterPro" id="IPR013083">
    <property type="entry name" value="Znf_RING/FYVE/PHD"/>
</dbReference>
<dbReference type="SUPFAM" id="SSF57850">
    <property type="entry name" value="RING/U-box"/>
    <property type="match status" value="2"/>
</dbReference>
<keyword evidence="2" id="KW-0479">Metal-binding</keyword>
<reference evidence="10 11" key="1">
    <citation type="submission" date="2016-11" db="EMBL/GenBank/DDBJ databases">
        <title>The macronuclear genome of Stentor coeruleus: a giant cell with tiny introns.</title>
        <authorList>
            <person name="Slabodnick M."/>
            <person name="Ruby J.G."/>
            <person name="Reiff S.B."/>
            <person name="Swart E.C."/>
            <person name="Gosai S."/>
            <person name="Prabakaran S."/>
            <person name="Witkowska E."/>
            <person name="Larue G.E."/>
            <person name="Fisher S."/>
            <person name="Freeman R.M."/>
            <person name="Gunawardena J."/>
            <person name="Chu W."/>
            <person name="Stover N.A."/>
            <person name="Gregory B.D."/>
            <person name="Nowacki M."/>
            <person name="Derisi J."/>
            <person name="Roy S.W."/>
            <person name="Marshall W.F."/>
            <person name="Sood P."/>
        </authorList>
    </citation>
    <scope>NUCLEOTIDE SEQUENCE [LARGE SCALE GENOMIC DNA]</scope>
    <source>
        <strain evidence="10">WM001</strain>
    </source>
</reference>
<evidence type="ECO:0000256" key="5">
    <source>
        <dbReference type="ARBA" id="ARBA00022786"/>
    </source>
</evidence>
<dbReference type="Gene3D" id="3.30.40.10">
    <property type="entry name" value="Zinc/RING finger domain, C3HC4 (zinc finger)"/>
    <property type="match status" value="1"/>
</dbReference>
<evidence type="ECO:0000313" key="10">
    <source>
        <dbReference type="EMBL" id="OMJ65577.1"/>
    </source>
</evidence>
<keyword evidence="1" id="KW-0808">Transferase</keyword>
<keyword evidence="4 7" id="KW-0863">Zinc-finger</keyword>
<keyword evidence="6" id="KW-0862">Zinc</keyword>
<dbReference type="PROSITE" id="PS00518">
    <property type="entry name" value="ZF_RING_1"/>
    <property type="match status" value="1"/>
</dbReference>
<gene>
    <name evidence="10" type="ORF">SteCoe_37967</name>
</gene>
<evidence type="ECO:0000256" key="6">
    <source>
        <dbReference type="ARBA" id="ARBA00022833"/>
    </source>
</evidence>
<dbReference type="AlphaFoldDB" id="A0A1R2AM27"/>
<organism evidence="10 11">
    <name type="scientific">Stentor coeruleus</name>
    <dbReference type="NCBI Taxonomy" id="5963"/>
    <lineage>
        <taxon>Eukaryota</taxon>
        <taxon>Sar</taxon>
        <taxon>Alveolata</taxon>
        <taxon>Ciliophora</taxon>
        <taxon>Postciliodesmatophora</taxon>
        <taxon>Heterotrichea</taxon>
        <taxon>Heterotrichida</taxon>
        <taxon>Stentoridae</taxon>
        <taxon>Stentor</taxon>
    </lineage>
</organism>
<dbReference type="PROSITE" id="PS51873">
    <property type="entry name" value="TRIAD"/>
    <property type="match status" value="1"/>
</dbReference>
<sequence length="314" mass="36278">MGCTFCFSKTEEQPEMALNSFKICSKCENNKTSAKTSKCGCFLCPTCRDIIIDSFEGVCTVCHNSILNPIKHSKHLPTENKGAKLKNPEPLKKSNRLKTPVIYECEICLGEFSRDQMLTLDCNHYFCSDCLRDYFHKLLKEGKHKMDKKFPCVKCQAPINTCLIQSVLDHNDTEIYNKNLLENYIVECPCCSYVFTSDHKIAKCSKCAFHFCSLCKRSRKLCLCKSSERFSKCPVCLNKFIKKEDCTKIFCTNQGCKVEFCHICFALFSPILEHGNHYHHEFCRYYCEYLGNDDKYKNLCVMCKKEGKLCSRPM</sequence>
<evidence type="ECO:0000256" key="3">
    <source>
        <dbReference type="ARBA" id="ARBA00022737"/>
    </source>
</evidence>
<dbReference type="OrthoDB" id="312317at2759"/>
<dbReference type="SMART" id="SM00184">
    <property type="entry name" value="RING"/>
    <property type="match status" value="4"/>
</dbReference>
<keyword evidence="5" id="KW-0833">Ubl conjugation pathway</keyword>
<comment type="caution">
    <text evidence="10">The sequence shown here is derived from an EMBL/GenBank/DDBJ whole genome shotgun (WGS) entry which is preliminary data.</text>
</comment>
<proteinExistence type="predicted"/>
<name>A0A1R2AM27_9CILI</name>
<evidence type="ECO:0000256" key="2">
    <source>
        <dbReference type="ARBA" id="ARBA00022723"/>
    </source>
</evidence>
<evidence type="ECO:0000259" key="9">
    <source>
        <dbReference type="PROSITE" id="PS51873"/>
    </source>
</evidence>
<evidence type="ECO:0008006" key="12">
    <source>
        <dbReference type="Google" id="ProtNLM"/>
    </source>
</evidence>
<dbReference type="GO" id="GO:0008270">
    <property type="term" value="F:zinc ion binding"/>
    <property type="evidence" value="ECO:0007669"/>
    <property type="project" value="UniProtKB-KW"/>
</dbReference>
<dbReference type="Proteomes" id="UP000187209">
    <property type="component" value="Unassembled WGS sequence"/>
</dbReference>
<dbReference type="InterPro" id="IPR001841">
    <property type="entry name" value="Znf_RING"/>
</dbReference>
<keyword evidence="11" id="KW-1185">Reference proteome</keyword>
<dbReference type="EMBL" id="MPUH01002051">
    <property type="protein sequence ID" value="OMJ65577.1"/>
    <property type="molecule type" value="Genomic_DNA"/>
</dbReference>
<keyword evidence="3" id="KW-0677">Repeat</keyword>
<evidence type="ECO:0000259" key="8">
    <source>
        <dbReference type="PROSITE" id="PS50089"/>
    </source>
</evidence>
<evidence type="ECO:0000256" key="7">
    <source>
        <dbReference type="PROSITE-ProRule" id="PRU00175"/>
    </source>
</evidence>